<keyword evidence="1" id="KW-0472">Membrane</keyword>
<feature type="transmembrane region" description="Helical" evidence="1">
    <location>
        <begin position="181"/>
        <end position="204"/>
    </location>
</feature>
<feature type="transmembrane region" description="Helical" evidence="1">
    <location>
        <begin position="330"/>
        <end position="351"/>
    </location>
</feature>
<dbReference type="EMBL" id="CAMXCT030002055">
    <property type="protein sequence ID" value="CAL4782589.1"/>
    <property type="molecule type" value="Genomic_DNA"/>
</dbReference>
<proteinExistence type="predicted"/>
<gene>
    <name evidence="2" type="ORF">C1SCF055_LOCUS21860</name>
</gene>
<evidence type="ECO:0000313" key="2">
    <source>
        <dbReference type="EMBL" id="CAI3995277.1"/>
    </source>
</evidence>
<keyword evidence="1" id="KW-0812">Transmembrane</keyword>
<dbReference type="OrthoDB" id="447001at2759"/>
<reference evidence="2" key="1">
    <citation type="submission" date="2022-10" db="EMBL/GenBank/DDBJ databases">
        <authorList>
            <person name="Chen Y."/>
            <person name="Dougan E. K."/>
            <person name="Chan C."/>
            <person name="Rhodes N."/>
            <person name="Thang M."/>
        </authorList>
    </citation>
    <scope>NUCLEOTIDE SEQUENCE</scope>
</reference>
<feature type="transmembrane region" description="Helical" evidence="1">
    <location>
        <begin position="20"/>
        <end position="46"/>
    </location>
</feature>
<dbReference type="EMBL" id="CAMXCT010002055">
    <property type="protein sequence ID" value="CAI3995277.1"/>
    <property type="molecule type" value="Genomic_DNA"/>
</dbReference>
<organism evidence="2">
    <name type="scientific">Cladocopium goreaui</name>
    <dbReference type="NCBI Taxonomy" id="2562237"/>
    <lineage>
        <taxon>Eukaryota</taxon>
        <taxon>Sar</taxon>
        <taxon>Alveolata</taxon>
        <taxon>Dinophyceae</taxon>
        <taxon>Suessiales</taxon>
        <taxon>Symbiodiniaceae</taxon>
        <taxon>Cladocopium</taxon>
    </lineage>
</organism>
<protein>
    <submittedName>
        <fullName evidence="2">Uncharacterized protein</fullName>
    </submittedName>
</protein>
<name>A0A9P1CQH4_9DINO</name>
<feature type="transmembrane region" description="Helical" evidence="1">
    <location>
        <begin position="225"/>
        <end position="251"/>
    </location>
</feature>
<evidence type="ECO:0000256" key="1">
    <source>
        <dbReference type="SAM" id="Phobius"/>
    </source>
</evidence>
<evidence type="ECO:0000313" key="3">
    <source>
        <dbReference type="EMBL" id="CAL1148652.1"/>
    </source>
</evidence>
<feature type="transmembrane region" description="Helical" evidence="1">
    <location>
        <begin position="67"/>
        <end position="92"/>
    </location>
</feature>
<keyword evidence="4" id="KW-1185">Reference proteome</keyword>
<keyword evidence="1" id="KW-1133">Transmembrane helix</keyword>
<feature type="transmembrane region" description="Helical" evidence="1">
    <location>
        <begin position="98"/>
        <end position="119"/>
    </location>
</feature>
<dbReference type="Proteomes" id="UP001152797">
    <property type="component" value="Unassembled WGS sequence"/>
</dbReference>
<sequence length="385" mass="42729">MPLSILWGSSALQLMHQKVGWKIVTIWTCSAIALVVTTAAVIYWLYESTRLTRKQLQRQVSLNMELRLARTICYFPFQICALAFATLVFPSTAYSLEMVMAIAASVVMGCLVQYYLQALGGGIKGNLSKTLLQKTPEMKWWMPSYLGGVNDMLPGMGFVYSKQPHSLALSDIHRATNLVEMFMWIYMITTAVQVGFSVFPMPVYQNKDGWCVQDEAMSSGLSTTILILQILSTFIGSAGFSIISSAAHHVYQELDPDNEFHFKRKGSVGSLYLQLPLLKVIIGLLPIQTKKVSIPVSVQTSETPLGGGNFTTSWTTLSCPVFDKSVCTPMIFCGVVTIFMAYLAVVQMRIYSPDEVFDEYLESVKSKLVEPPSESSSDEEVELCA</sequence>
<dbReference type="AlphaFoldDB" id="A0A9P1CQH4"/>
<reference evidence="3" key="2">
    <citation type="submission" date="2024-04" db="EMBL/GenBank/DDBJ databases">
        <authorList>
            <person name="Chen Y."/>
            <person name="Shah S."/>
            <person name="Dougan E. K."/>
            <person name="Thang M."/>
            <person name="Chan C."/>
        </authorList>
    </citation>
    <scope>NUCLEOTIDE SEQUENCE [LARGE SCALE GENOMIC DNA]</scope>
</reference>
<comment type="caution">
    <text evidence="2">The sequence shown here is derived from an EMBL/GenBank/DDBJ whole genome shotgun (WGS) entry which is preliminary data.</text>
</comment>
<feature type="transmembrane region" description="Helical" evidence="1">
    <location>
        <begin position="271"/>
        <end position="287"/>
    </location>
</feature>
<accession>A0A9P1CQH4</accession>
<dbReference type="EMBL" id="CAMXCT020002055">
    <property type="protein sequence ID" value="CAL1148652.1"/>
    <property type="molecule type" value="Genomic_DNA"/>
</dbReference>
<evidence type="ECO:0000313" key="4">
    <source>
        <dbReference type="Proteomes" id="UP001152797"/>
    </source>
</evidence>